<sequence length="200" mass="23482">MFKICKNMAPDYIIELFDRYKSEPRRVLRTHRPFQIPAKSSTRLNKAPVLRLISEWNRLSPEDRSIPTISMFKSKIKNKTLKFTDFNTTSKLNLSRKQEIILNRIRCGLYFESQKFAHNFPNTSNLCVCGKSAAQKHLILHCKRHSTQRKRLEESLEQYNLWTPLNGQEKIESLIFQNSLSLGKDSDLKEKFVEFVSTIT</sequence>
<protein>
    <submittedName>
        <fullName evidence="1">Uncharacterized protein</fullName>
    </submittedName>
</protein>
<name>A0A8S4NLW0_OWEFU</name>
<accession>A0A8S4NLW0</accession>
<dbReference type="Proteomes" id="UP000749559">
    <property type="component" value="Unassembled WGS sequence"/>
</dbReference>
<evidence type="ECO:0000313" key="2">
    <source>
        <dbReference type="Proteomes" id="UP000749559"/>
    </source>
</evidence>
<comment type="caution">
    <text evidence="1">The sequence shown here is derived from an EMBL/GenBank/DDBJ whole genome shotgun (WGS) entry which is preliminary data.</text>
</comment>
<dbReference type="AlphaFoldDB" id="A0A8S4NLW0"/>
<keyword evidence="2" id="KW-1185">Reference proteome</keyword>
<dbReference type="EMBL" id="CAIIXF020000004">
    <property type="protein sequence ID" value="CAH1782001.1"/>
    <property type="molecule type" value="Genomic_DNA"/>
</dbReference>
<reference evidence="1" key="1">
    <citation type="submission" date="2022-03" db="EMBL/GenBank/DDBJ databases">
        <authorList>
            <person name="Martin C."/>
        </authorList>
    </citation>
    <scope>NUCLEOTIDE SEQUENCE</scope>
</reference>
<evidence type="ECO:0000313" key="1">
    <source>
        <dbReference type="EMBL" id="CAH1782001.1"/>
    </source>
</evidence>
<gene>
    <name evidence="1" type="ORF">OFUS_LOCUS8493</name>
</gene>
<dbReference type="OrthoDB" id="6139803at2759"/>
<proteinExistence type="predicted"/>
<organism evidence="1 2">
    <name type="scientific">Owenia fusiformis</name>
    <name type="common">Polychaete worm</name>
    <dbReference type="NCBI Taxonomy" id="6347"/>
    <lineage>
        <taxon>Eukaryota</taxon>
        <taxon>Metazoa</taxon>
        <taxon>Spiralia</taxon>
        <taxon>Lophotrochozoa</taxon>
        <taxon>Annelida</taxon>
        <taxon>Polychaeta</taxon>
        <taxon>Sedentaria</taxon>
        <taxon>Canalipalpata</taxon>
        <taxon>Sabellida</taxon>
        <taxon>Oweniida</taxon>
        <taxon>Oweniidae</taxon>
        <taxon>Owenia</taxon>
    </lineage>
</organism>